<keyword evidence="3" id="KW-1185">Reference proteome</keyword>
<feature type="domain" description="Apple" evidence="1">
    <location>
        <begin position="63"/>
        <end position="160"/>
    </location>
</feature>
<reference evidence="2 3" key="1">
    <citation type="submission" date="2022-05" db="EMBL/GenBank/DDBJ databases">
        <authorList>
            <consortium name="Genoscope - CEA"/>
            <person name="William W."/>
        </authorList>
    </citation>
    <scope>NUCLEOTIDE SEQUENCE [LARGE SCALE GENOMIC DNA]</scope>
</reference>
<dbReference type="InterPro" id="IPR014716">
    <property type="entry name" value="Fibrinogen_a/b/g_C_1"/>
</dbReference>
<evidence type="ECO:0000259" key="1">
    <source>
        <dbReference type="PROSITE" id="PS50948"/>
    </source>
</evidence>
<organism evidence="2 3">
    <name type="scientific">Porites lobata</name>
    <dbReference type="NCBI Taxonomy" id="104759"/>
    <lineage>
        <taxon>Eukaryota</taxon>
        <taxon>Metazoa</taxon>
        <taxon>Cnidaria</taxon>
        <taxon>Anthozoa</taxon>
        <taxon>Hexacorallia</taxon>
        <taxon>Scleractinia</taxon>
        <taxon>Fungiina</taxon>
        <taxon>Poritidae</taxon>
        <taxon>Porites</taxon>
    </lineage>
</organism>
<dbReference type="Gene3D" id="3.90.215.10">
    <property type="entry name" value="Gamma Fibrinogen, chain A, domain 1"/>
    <property type="match status" value="1"/>
</dbReference>
<sequence>MTCRHLLRVLLKVTFIWIRHRHSKTSNFRIYQLFSIFAGWGEVSRATWDPSLLCHCFCQIFFCFIPSLVFAAGNLRSAYFKSSKNKYLAGQAVKKIDSPNLISCCQKCLGHSWCTSANFKEPFGMSSNGSCELIKQQFSPVRDKAKLTDRPGTTFTRKMVRIVLCQIYIAHIPRWIPKDPRSLFELAGAQIKLFSDGFGKTCSFLTKDTLIAFAHDSLNLSQSPYHDVHQLNFILAVNRSIPSSLFCLLSLIVLELKKFDHISEGRTSLKWLNFPKDCNSLPPHLPSGVYIIQPLADEEPIDVYCEMGIHGGGFTFLPRSLTRTLHADLIVKALFRDRKNVLLKLKKRVDLSESYTLIQPHPNFAHTEFGVLVNSFAGYTEPINAFMKDYILLGIIPASVVRNGSEGFISNGKIIQFSNCDGTPHSYFAFFPNYNLEPPSNRSDSGAVADIWRSKAIAITYPDHSMPDEFFFLTEVHFGGCGTYSSSDQWTKYGFNATAIGIR</sequence>
<dbReference type="EMBL" id="CALNXK010000219">
    <property type="protein sequence ID" value="CAH3176941.1"/>
    <property type="molecule type" value="Genomic_DNA"/>
</dbReference>
<dbReference type="SUPFAM" id="SSF56496">
    <property type="entry name" value="Fibrinogen C-terminal domain-like"/>
    <property type="match status" value="1"/>
</dbReference>
<dbReference type="InterPro" id="IPR003609">
    <property type="entry name" value="Pan_app"/>
</dbReference>
<accession>A0ABN8RCH5</accession>
<dbReference type="NCBIfam" id="NF040941">
    <property type="entry name" value="GGGWT_bact"/>
    <property type="match status" value="1"/>
</dbReference>
<dbReference type="Pfam" id="PF00024">
    <property type="entry name" value="PAN_1"/>
    <property type="match status" value="1"/>
</dbReference>
<evidence type="ECO:0000313" key="2">
    <source>
        <dbReference type="EMBL" id="CAH3176941.1"/>
    </source>
</evidence>
<gene>
    <name evidence="2" type="ORF">PLOB_00018584</name>
</gene>
<evidence type="ECO:0000313" key="3">
    <source>
        <dbReference type="Proteomes" id="UP001159405"/>
    </source>
</evidence>
<dbReference type="Proteomes" id="UP001159405">
    <property type="component" value="Unassembled WGS sequence"/>
</dbReference>
<dbReference type="InterPro" id="IPR036056">
    <property type="entry name" value="Fibrinogen-like_C"/>
</dbReference>
<name>A0ABN8RCH5_9CNID</name>
<proteinExistence type="predicted"/>
<comment type="caution">
    <text evidence="2">The sequence shown here is derived from an EMBL/GenBank/DDBJ whole genome shotgun (WGS) entry which is preliminary data.</text>
</comment>
<protein>
    <recommendedName>
        <fullName evidence="1">Apple domain-containing protein</fullName>
    </recommendedName>
</protein>
<dbReference type="PROSITE" id="PS50948">
    <property type="entry name" value="PAN"/>
    <property type="match status" value="1"/>
</dbReference>